<organism evidence="2 3">
    <name type="scientific">Elysia crispata</name>
    <name type="common">lettuce slug</name>
    <dbReference type="NCBI Taxonomy" id="231223"/>
    <lineage>
        <taxon>Eukaryota</taxon>
        <taxon>Metazoa</taxon>
        <taxon>Spiralia</taxon>
        <taxon>Lophotrochozoa</taxon>
        <taxon>Mollusca</taxon>
        <taxon>Gastropoda</taxon>
        <taxon>Heterobranchia</taxon>
        <taxon>Euthyneura</taxon>
        <taxon>Panpulmonata</taxon>
        <taxon>Sacoglossa</taxon>
        <taxon>Placobranchoidea</taxon>
        <taxon>Plakobranchidae</taxon>
        <taxon>Elysia</taxon>
    </lineage>
</organism>
<feature type="non-terminal residue" evidence="2">
    <location>
        <position position="1"/>
    </location>
</feature>
<reference evidence="2" key="1">
    <citation type="journal article" date="2023" name="G3 (Bethesda)">
        <title>A reference genome for the long-term kleptoplast-retaining sea slug Elysia crispata morphotype clarki.</title>
        <authorList>
            <person name="Eastman K.E."/>
            <person name="Pendleton A.L."/>
            <person name="Shaikh M.A."/>
            <person name="Suttiyut T."/>
            <person name="Ogas R."/>
            <person name="Tomko P."/>
            <person name="Gavelis G."/>
            <person name="Widhalm J.R."/>
            <person name="Wisecaver J.H."/>
        </authorList>
    </citation>
    <scope>NUCLEOTIDE SEQUENCE</scope>
    <source>
        <strain evidence="2">ECLA1</strain>
    </source>
</reference>
<dbReference type="PROSITE" id="PS51406">
    <property type="entry name" value="FIBRINOGEN_C_2"/>
    <property type="match status" value="1"/>
</dbReference>
<evidence type="ECO:0000259" key="1">
    <source>
        <dbReference type="PROSITE" id="PS51406"/>
    </source>
</evidence>
<name>A0AAE0XTY2_9GAST</name>
<dbReference type="InterPro" id="IPR002181">
    <property type="entry name" value="Fibrinogen_a/b/g_C_dom"/>
</dbReference>
<dbReference type="PANTHER" id="PTHR19143:SF394">
    <property type="entry name" value="ANGIOPOIETIN-RELATED PROTEIN 3-LIKE"/>
    <property type="match status" value="1"/>
</dbReference>
<dbReference type="Gene3D" id="3.90.215.10">
    <property type="entry name" value="Gamma Fibrinogen, chain A, domain 1"/>
    <property type="match status" value="1"/>
</dbReference>
<comment type="caution">
    <text evidence="2">The sequence shown here is derived from an EMBL/GenBank/DDBJ whole genome shotgun (WGS) entry which is preliminary data.</text>
</comment>
<gene>
    <name evidence="2" type="ORF">RRG08_044434</name>
</gene>
<evidence type="ECO:0000313" key="3">
    <source>
        <dbReference type="Proteomes" id="UP001283361"/>
    </source>
</evidence>
<dbReference type="InterPro" id="IPR050373">
    <property type="entry name" value="Fibrinogen_C-term_domain"/>
</dbReference>
<dbReference type="Proteomes" id="UP001283361">
    <property type="component" value="Unassembled WGS sequence"/>
</dbReference>
<protein>
    <recommendedName>
        <fullName evidence="1">Fibrinogen C-terminal domain-containing protein</fullName>
    </recommendedName>
</protein>
<dbReference type="InterPro" id="IPR036056">
    <property type="entry name" value="Fibrinogen-like_C"/>
</dbReference>
<sequence length="92" mass="10732">MYEPIIGKNVLCDTHYGWIYIQRRVSNTIGFYTYWSRYAHGFGDVDKDHWLGLEAIHKLTFSGHADLSIRVGDNGRFYDLYVSGFKVKDAKH</sequence>
<dbReference type="SUPFAM" id="SSF56496">
    <property type="entry name" value="Fibrinogen C-terminal domain-like"/>
    <property type="match status" value="1"/>
</dbReference>
<evidence type="ECO:0000313" key="2">
    <source>
        <dbReference type="EMBL" id="KAK3711384.1"/>
    </source>
</evidence>
<dbReference type="Pfam" id="PF00147">
    <property type="entry name" value="Fibrinogen_C"/>
    <property type="match status" value="1"/>
</dbReference>
<dbReference type="InterPro" id="IPR014716">
    <property type="entry name" value="Fibrinogen_a/b/g_C_1"/>
</dbReference>
<dbReference type="PANTHER" id="PTHR19143">
    <property type="entry name" value="FIBRINOGEN/TENASCIN/ANGIOPOEITIN"/>
    <property type="match status" value="1"/>
</dbReference>
<dbReference type="GO" id="GO:0005615">
    <property type="term" value="C:extracellular space"/>
    <property type="evidence" value="ECO:0007669"/>
    <property type="project" value="TreeGrafter"/>
</dbReference>
<keyword evidence="3" id="KW-1185">Reference proteome</keyword>
<dbReference type="AlphaFoldDB" id="A0AAE0XTY2"/>
<accession>A0AAE0XTY2</accession>
<feature type="domain" description="Fibrinogen C-terminal" evidence="1">
    <location>
        <begin position="1"/>
        <end position="92"/>
    </location>
</feature>
<proteinExistence type="predicted"/>
<dbReference type="EMBL" id="JAWDGP010007612">
    <property type="protein sequence ID" value="KAK3711384.1"/>
    <property type="molecule type" value="Genomic_DNA"/>
</dbReference>